<dbReference type="SMART" id="SM00552">
    <property type="entry name" value="ADEAMc"/>
    <property type="match status" value="1"/>
</dbReference>
<evidence type="ECO:0000259" key="12">
    <source>
        <dbReference type="PROSITE" id="PS50141"/>
    </source>
</evidence>
<dbReference type="EC" id="3.5.4.34" evidence="8"/>
<dbReference type="GO" id="GO:0008033">
    <property type="term" value="P:tRNA processing"/>
    <property type="evidence" value="ECO:0007669"/>
    <property type="project" value="UniProtKB-KW"/>
</dbReference>
<feature type="domain" description="A to I editase" evidence="12">
    <location>
        <begin position="54"/>
        <end position="386"/>
    </location>
</feature>
<evidence type="ECO:0000313" key="14">
    <source>
        <dbReference type="Proteomes" id="UP000691718"/>
    </source>
</evidence>
<evidence type="ECO:0000256" key="7">
    <source>
        <dbReference type="ARBA" id="ARBA00038326"/>
    </source>
</evidence>
<reference evidence="13" key="1">
    <citation type="submission" date="2021-04" db="EMBL/GenBank/DDBJ databases">
        <authorList>
            <person name="Tunstrom K."/>
        </authorList>
    </citation>
    <scope>NUCLEOTIDE SEQUENCE</scope>
</reference>
<dbReference type="GO" id="GO:0003723">
    <property type="term" value="F:RNA binding"/>
    <property type="evidence" value="ECO:0007669"/>
    <property type="project" value="InterPro"/>
</dbReference>
<comment type="catalytic activity">
    <reaction evidence="11">
        <text>adenosine(37) in tRNA(Ala) + H2O + H(+) = inosine(37) in tRNA(Ala) + NH4(+)</text>
        <dbReference type="Rhea" id="RHEA:50968"/>
        <dbReference type="Rhea" id="RHEA-COMP:12855"/>
        <dbReference type="Rhea" id="RHEA-COMP:12856"/>
        <dbReference type="ChEBI" id="CHEBI:15377"/>
        <dbReference type="ChEBI" id="CHEBI:15378"/>
        <dbReference type="ChEBI" id="CHEBI:28938"/>
        <dbReference type="ChEBI" id="CHEBI:74411"/>
        <dbReference type="ChEBI" id="CHEBI:82852"/>
        <dbReference type="EC" id="3.5.4.34"/>
    </reaction>
</comment>
<keyword evidence="2" id="KW-0479">Metal-binding</keyword>
<proteinExistence type="inferred from homology"/>
<comment type="cofactor">
    <cofactor evidence="5">
        <name>1D-myo-inositol hexakisphosphate</name>
        <dbReference type="ChEBI" id="CHEBI:58130"/>
    </cofactor>
</comment>
<evidence type="ECO:0000313" key="13">
    <source>
        <dbReference type="EMBL" id="CAG4992121.1"/>
    </source>
</evidence>
<gene>
    <name evidence="13" type="ORF">PAPOLLO_LOCUS12249</name>
</gene>
<evidence type="ECO:0000256" key="6">
    <source>
        <dbReference type="ARBA" id="ARBA00037784"/>
    </source>
</evidence>
<dbReference type="PANTHER" id="PTHR46516:SF1">
    <property type="entry name" value="TRNA-SPECIFIC ADENOSINE DEAMINASE 1"/>
    <property type="match status" value="1"/>
</dbReference>
<keyword evidence="3" id="KW-0378">Hydrolase</keyword>
<evidence type="ECO:0000256" key="3">
    <source>
        <dbReference type="ARBA" id="ARBA00022801"/>
    </source>
</evidence>
<dbReference type="GO" id="GO:0043829">
    <property type="term" value="F:tRNA-specific adenosine-37 deaminase activity"/>
    <property type="evidence" value="ECO:0007669"/>
    <property type="project" value="UniProtKB-EC"/>
</dbReference>
<keyword evidence="14" id="KW-1185">Reference proteome</keyword>
<evidence type="ECO:0000256" key="9">
    <source>
        <dbReference type="ARBA" id="ARBA00040502"/>
    </source>
</evidence>
<dbReference type="PANTHER" id="PTHR46516">
    <property type="entry name" value="TRNA-SPECIFIC ADENOSINE DEAMINASE 1"/>
    <property type="match status" value="1"/>
</dbReference>
<name>A0A8S3X2A6_PARAO</name>
<dbReference type="InterPro" id="IPR002466">
    <property type="entry name" value="A_deamin"/>
</dbReference>
<dbReference type="OrthoDB" id="10268011at2759"/>
<protein>
    <recommendedName>
        <fullName evidence="9">tRNA-specific adenosine deaminase 1</fullName>
        <ecNumber evidence="8">3.5.4.34</ecNumber>
    </recommendedName>
    <alternativeName>
        <fullName evidence="10">tRNA-specific adenosine-37 deaminase</fullName>
    </alternativeName>
</protein>
<keyword evidence="1" id="KW-0819">tRNA processing</keyword>
<accession>A0A8S3X2A6</accession>
<evidence type="ECO:0000256" key="2">
    <source>
        <dbReference type="ARBA" id="ARBA00022723"/>
    </source>
</evidence>
<comment type="similarity">
    <text evidence="7">Belongs to the ADAT1 family.</text>
</comment>
<keyword evidence="4" id="KW-0862">Zinc</keyword>
<evidence type="ECO:0000256" key="8">
    <source>
        <dbReference type="ARBA" id="ARBA00038940"/>
    </source>
</evidence>
<dbReference type="AlphaFoldDB" id="A0A8S3X2A6"/>
<comment type="function">
    <text evidence="6">Specifically deaminates adenosine-37 to inosine in tRNA-Ala.</text>
</comment>
<dbReference type="EMBL" id="CAJQZP010000885">
    <property type="protein sequence ID" value="CAG4992121.1"/>
    <property type="molecule type" value="Genomic_DNA"/>
</dbReference>
<evidence type="ECO:0000256" key="10">
    <source>
        <dbReference type="ARBA" id="ARBA00041760"/>
    </source>
</evidence>
<evidence type="ECO:0000256" key="11">
    <source>
        <dbReference type="ARBA" id="ARBA00047635"/>
    </source>
</evidence>
<comment type="caution">
    <text evidence="13">The sequence shown here is derived from an EMBL/GenBank/DDBJ whole genome shotgun (WGS) entry which is preliminary data.</text>
</comment>
<evidence type="ECO:0000256" key="4">
    <source>
        <dbReference type="ARBA" id="ARBA00022833"/>
    </source>
</evidence>
<dbReference type="Proteomes" id="UP000691718">
    <property type="component" value="Unassembled WGS sequence"/>
</dbReference>
<dbReference type="PROSITE" id="PS50141">
    <property type="entry name" value="A_DEAMIN_EDITASE"/>
    <property type="match status" value="1"/>
</dbReference>
<sequence>MTEFTKEFVDKIALSCIQLYNTLPKIGKAVEGEWTVLSCIIQFDTVTKRYEVVSLGTGSKCIGACKMSPEGDRVHDSHAEVFARRGFMLYLYDNIEKAVVVKQDQESIFRKENDRFKIRDNLEFIFYSSQLPCGDASIMPKTNEDDHGSVVCSLKRDAEGNNCDVESKKIKLETQDIHRTGAKCLPQNEQDPKEPGTNYHLLGRVRTKPGRGDRTLSVSCSDKMARWIQVGIQGALLDMLLMEPIYIKHFIFGAGAPYSQESLTRALLKRNLGDNDELIIPCKPFLYNSTAIFHLMKSERRSRPAPGSIVIVNCGIIEVGVQGKRLGVTKKRAHLKISSLCISKYNIYRRFVDLLQKDQNLKERLVGEDDLTTIPYNEMKKKSQRYYENWYRVRDSFFKSWTIKPDMWNFCIKPNT</sequence>
<evidence type="ECO:0000256" key="1">
    <source>
        <dbReference type="ARBA" id="ARBA00022694"/>
    </source>
</evidence>
<organism evidence="13 14">
    <name type="scientific">Parnassius apollo</name>
    <name type="common">Apollo butterfly</name>
    <name type="synonym">Papilio apollo</name>
    <dbReference type="NCBI Taxonomy" id="110799"/>
    <lineage>
        <taxon>Eukaryota</taxon>
        <taxon>Metazoa</taxon>
        <taxon>Ecdysozoa</taxon>
        <taxon>Arthropoda</taxon>
        <taxon>Hexapoda</taxon>
        <taxon>Insecta</taxon>
        <taxon>Pterygota</taxon>
        <taxon>Neoptera</taxon>
        <taxon>Endopterygota</taxon>
        <taxon>Lepidoptera</taxon>
        <taxon>Glossata</taxon>
        <taxon>Ditrysia</taxon>
        <taxon>Papilionoidea</taxon>
        <taxon>Papilionidae</taxon>
        <taxon>Parnassiinae</taxon>
        <taxon>Parnassini</taxon>
        <taxon>Parnassius</taxon>
        <taxon>Parnassius</taxon>
    </lineage>
</organism>
<dbReference type="GO" id="GO:0046872">
    <property type="term" value="F:metal ion binding"/>
    <property type="evidence" value="ECO:0007669"/>
    <property type="project" value="UniProtKB-KW"/>
</dbReference>
<evidence type="ECO:0000256" key="5">
    <source>
        <dbReference type="ARBA" id="ARBA00037026"/>
    </source>
</evidence>
<dbReference type="Pfam" id="PF02137">
    <property type="entry name" value="A_deamin"/>
    <property type="match status" value="1"/>
</dbReference>